<accession>A0A2P7B5D2</accession>
<organism evidence="2 3">
    <name type="scientific">Phyllobacterium sophorae</name>
    <dbReference type="NCBI Taxonomy" id="1520277"/>
    <lineage>
        <taxon>Bacteria</taxon>
        <taxon>Pseudomonadati</taxon>
        <taxon>Pseudomonadota</taxon>
        <taxon>Alphaproteobacteria</taxon>
        <taxon>Hyphomicrobiales</taxon>
        <taxon>Phyllobacteriaceae</taxon>
        <taxon>Phyllobacterium</taxon>
    </lineage>
</organism>
<dbReference type="CDD" id="cd07996">
    <property type="entry name" value="WGR_MMR_like"/>
    <property type="match status" value="1"/>
</dbReference>
<evidence type="ECO:0000259" key="1">
    <source>
        <dbReference type="PROSITE" id="PS51977"/>
    </source>
</evidence>
<protein>
    <submittedName>
        <fullName evidence="2">WGR domain-containing protein</fullName>
    </submittedName>
</protein>
<reference evidence="3" key="1">
    <citation type="submission" date="2017-11" db="EMBL/GenBank/DDBJ databases">
        <authorList>
            <person name="Kuznetsova I."/>
            <person name="Sazanova A."/>
            <person name="Chirak E."/>
            <person name="Safronova V."/>
            <person name="Willems A."/>
        </authorList>
    </citation>
    <scope>NUCLEOTIDE SEQUENCE [LARGE SCALE GENOMIC DNA]</scope>
    <source>
        <strain evidence="3">CCBAU 03422</strain>
    </source>
</reference>
<dbReference type="OrthoDB" id="5801306at2"/>
<keyword evidence="3" id="KW-1185">Reference proteome</keyword>
<dbReference type="InterPro" id="IPR036930">
    <property type="entry name" value="WGR_dom_sf"/>
</dbReference>
<evidence type="ECO:0000313" key="2">
    <source>
        <dbReference type="EMBL" id="PSH61672.1"/>
    </source>
</evidence>
<comment type="caution">
    <text evidence="2">The sequence shown here is derived from an EMBL/GenBank/DDBJ whole genome shotgun (WGS) entry which is preliminary data.</text>
</comment>
<dbReference type="PROSITE" id="PS51977">
    <property type="entry name" value="WGR"/>
    <property type="match status" value="1"/>
</dbReference>
<sequence>MTQLVPQLYCQRIDPSKNMARYYTLYLQQTLFGETSLVRCWGRIGARGQEKIDVFAGERKPIGLFLRVARLKRSSVTKQ</sequence>
<dbReference type="AlphaFoldDB" id="A0A2P7B5D2"/>
<dbReference type="SMART" id="SM00773">
    <property type="entry name" value="WGR"/>
    <property type="match status" value="1"/>
</dbReference>
<dbReference type="InterPro" id="IPR008893">
    <property type="entry name" value="WGR_domain"/>
</dbReference>
<dbReference type="Proteomes" id="UP000241764">
    <property type="component" value="Unassembled WGS sequence"/>
</dbReference>
<evidence type="ECO:0000313" key="3">
    <source>
        <dbReference type="Proteomes" id="UP000241764"/>
    </source>
</evidence>
<proteinExistence type="predicted"/>
<dbReference type="Pfam" id="PF05406">
    <property type="entry name" value="WGR"/>
    <property type="match status" value="1"/>
</dbReference>
<gene>
    <name evidence="2" type="ORF">CU103_22870</name>
</gene>
<name>A0A2P7B5D2_9HYPH</name>
<dbReference type="EMBL" id="PGGM01000012">
    <property type="protein sequence ID" value="PSH61672.1"/>
    <property type="molecule type" value="Genomic_DNA"/>
</dbReference>
<dbReference type="InterPro" id="IPR049809">
    <property type="entry name" value="YehF/YfeS-like_WGR"/>
</dbReference>
<dbReference type="SUPFAM" id="SSF142921">
    <property type="entry name" value="WGR domain-like"/>
    <property type="match status" value="1"/>
</dbReference>
<feature type="domain" description="WGR" evidence="1">
    <location>
        <begin position="1"/>
        <end position="79"/>
    </location>
</feature>